<sequence length="414" mass="46927">MDKCQIQRPLKISSSLVRRGYDRIRTREFEDVSKHLFSAQGQPPSLQILQQPAAIDSALDAHKHAPTDTRSTLPYDEDLTKIDTSDKLSVGHDPSSSTWTFVEVVDADQLNTVLPHNKRRLMIRLQQEHSFARLSITEALYNSLCAELQIFDALRDVLMHFGVRAREVEIAPQRMRWQTLKDSSSSKDEAHRGWECAYCLRYLQPNHRSSGQPWSLRQFTVYNKVQISDVRSTWLFVSAPEDVVGGINSTLPEKEYDICLTDVETHCSISMTTMAFWRSYVVYLSKVVEEYTGKVSFANPAGCHIIDVAKEGMLVQLKHIDDDIVDAVLALEVNIDQMKSLLMMWKRCGVHVGTKDDSSSVTPTMHEVMLDVEAILRQLRSLRDKVATCTFLASRFAELGSGTSLKENGEDLCK</sequence>
<feature type="domain" description="CorA-like transporter" evidence="1">
    <location>
        <begin position="51"/>
        <end position="253"/>
    </location>
</feature>
<dbReference type="Proteomes" id="UP001309876">
    <property type="component" value="Unassembled WGS sequence"/>
</dbReference>
<dbReference type="Pfam" id="PF26616">
    <property type="entry name" value="CorA-like"/>
    <property type="match status" value="1"/>
</dbReference>
<reference evidence="2 3" key="1">
    <citation type="submission" date="2023-08" db="EMBL/GenBank/DDBJ databases">
        <title>Black Yeasts Isolated from many extreme environments.</title>
        <authorList>
            <person name="Coleine C."/>
            <person name="Stajich J.E."/>
            <person name="Selbmann L."/>
        </authorList>
    </citation>
    <scope>NUCLEOTIDE SEQUENCE [LARGE SCALE GENOMIC DNA]</scope>
    <source>
        <strain evidence="2 3">CCFEE 5910</strain>
    </source>
</reference>
<proteinExistence type="predicted"/>
<evidence type="ECO:0000313" key="2">
    <source>
        <dbReference type="EMBL" id="KAK5085596.1"/>
    </source>
</evidence>
<gene>
    <name evidence="2" type="ORF">LTR05_004883</name>
</gene>
<evidence type="ECO:0000313" key="3">
    <source>
        <dbReference type="Proteomes" id="UP001309876"/>
    </source>
</evidence>
<evidence type="ECO:0000259" key="1">
    <source>
        <dbReference type="Pfam" id="PF26616"/>
    </source>
</evidence>
<dbReference type="InterPro" id="IPR058257">
    <property type="entry name" value="CorA-like_dom"/>
</dbReference>
<dbReference type="AlphaFoldDB" id="A0AAN7SZP1"/>
<protein>
    <recommendedName>
        <fullName evidence="1">CorA-like transporter domain-containing protein</fullName>
    </recommendedName>
</protein>
<dbReference type="EMBL" id="JAVRRJ010000004">
    <property type="protein sequence ID" value="KAK5085596.1"/>
    <property type="molecule type" value="Genomic_DNA"/>
</dbReference>
<name>A0AAN7SZP1_9EURO</name>
<organism evidence="2 3">
    <name type="scientific">Lithohypha guttulata</name>
    <dbReference type="NCBI Taxonomy" id="1690604"/>
    <lineage>
        <taxon>Eukaryota</taxon>
        <taxon>Fungi</taxon>
        <taxon>Dikarya</taxon>
        <taxon>Ascomycota</taxon>
        <taxon>Pezizomycotina</taxon>
        <taxon>Eurotiomycetes</taxon>
        <taxon>Chaetothyriomycetidae</taxon>
        <taxon>Chaetothyriales</taxon>
        <taxon>Trichomeriaceae</taxon>
        <taxon>Lithohypha</taxon>
    </lineage>
</organism>
<keyword evidence="3" id="KW-1185">Reference proteome</keyword>
<accession>A0AAN7SZP1</accession>
<comment type="caution">
    <text evidence="2">The sequence shown here is derived from an EMBL/GenBank/DDBJ whole genome shotgun (WGS) entry which is preliminary data.</text>
</comment>